<evidence type="ECO:0000259" key="1">
    <source>
        <dbReference type="Pfam" id="PF25210"/>
    </source>
</evidence>
<dbReference type="InterPro" id="IPR015915">
    <property type="entry name" value="Kelch-typ_b-propeller"/>
</dbReference>
<gene>
    <name evidence="3" type="primary">LOC104784402</name>
</gene>
<dbReference type="PANTHER" id="PTHR24414">
    <property type="entry name" value="F-BOX/KELCH-REPEAT PROTEIN SKIP4"/>
    <property type="match status" value="1"/>
</dbReference>
<organism evidence="2 3">
    <name type="scientific">Camelina sativa</name>
    <name type="common">False flax</name>
    <name type="synonym">Myagrum sativum</name>
    <dbReference type="NCBI Taxonomy" id="90675"/>
    <lineage>
        <taxon>Eukaryota</taxon>
        <taxon>Viridiplantae</taxon>
        <taxon>Streptophyta</taxon>
        <taxon>Embryophyta</taxon>
        <taxon>Tracheophyta</taxon>
        <taxon>Spermatophyta</taxon>
        <taxon>Magnoliopsida</taxon>
        <taxon>eudicotyledons</taxon>
        <taxon>Gunneridae</taxon>
        <taxon>Pentapetalae</taxon>
        <taxon>rosids</taxon>
        <taxon>malvids</taxon>
        <taxon>Brassicales</taxon>
        <taxon>Brassicaceae</taxon>
        <taxon>Camelineae</taxon>
        <taxon>Camelina</taxon>
    </lineage>
</organism>
<dbReference type="InterPro" id="IPR050354">
    <property type="entry name" value="F-box/kelch-repeat_ARATH"/>
</dbReference>
<keyword evidence="2" id="KW-1185">Reference proteome</keyword>
<evidence type="ECO:0000313" key="2">
    <source>
        <dbReference type="Proteomes" id="UP000694864"/>
    </source>
</evidence>
<dbReference type="Proteomes" id="UP000694864">
    <property type="component" value="Chromosome 4"/>
</dbReference>
<dbReference type="SUPFAM" id="SSF117281">
    <property type="entry name" value="Kelch motif"/>
    <property type="match status" value="1"/>
</dbReference>
<dbReference type="InterPro" id="IPR057499">
    <property type="entry name" value="Kelch_FKB95"/>
</dbReference>
<dbReference type="PANTHER" id="PTHR24414:SF184">
    <property type="entry name" value="GALACTOSE OXIDASE_KELCH REPEAT SUPERFAMILY PROTEIN"/>
    <property type="match status" value="1"/>
</dbReference>
<name>A0ABM0YY17_CAMSA</name>
<dbReference type="Pfam" id="PF25210">
    <property type="entry name" value="Kelch_FKB95"/>
    <property type="match status" value="1"/>
</dbReference>
<reference evidence="2" key="1">
    <citation type="journal article" date="2014" name="Nat. Commun.">
        <title>The emerging biofuel crop Camelina sativa retains a highly undifferentiated hexaploid genome structure.</title>
        <authorList>
            <person name="Kagale S."/>
            <person name="Koh C."/>
            <person name="Nixon J."/>
            <person name="Bollina V."/>
            <person name="Clarke W.E."/>
            <person name="Tuteja R."/>
            <person name="Spillane C."/>
            <person name="Robinson S.J."/>
            <person name="Links M.G."/>
            <person name="Clarke C."/>
            <person name="Higgins E.E."/>
            <person name="Huebert T."/>
            <person name="Sharpe A.G."/>
            <person name="Parkin I.A."/>
        </authorList>
    </citation>
    <scope>NUCLEOTIDE SEQUENCE [LARGE SCALE GENOMIC DNA]</scope>
    <source>
        <strain evidence="2">cv. DH55</strain>
    </source>
</reference>
<proteinExistence type="predicted"/>
<protein>
    <submittedName>
        <fullName evidence="3">F-box/kelch-repeat protein At3g06570-like</fullName>
    </submittedName>
</protein>
<dbReference type="RefSeq" id="XP_010507733.1">
    <property type="nucleotide sequence ID" value="XM_010509431.1"/>
</dbReference>
<sequence>MAYNSKEARWEQADRVMGAFMCRNAYCEIDNVLYSAFLGFLRWYDTQAATWRNFMGLPQRFFRHSCQQIRLANFRGKIAAFWAQNFPCDDDDDFDDKKMIWCAVISLDKRTSCEIWGIVESLDHVLTVPKDSNLVKALAATL</sequence>
<accession>A0ABM0YY17</accession>
<evidence type="ECO:0000313" key="3">
    <source>
        <dbReference type="RefSeq" id="XP_010507733.1"/>
    </source>
</evidence>
<reference evidence="3" key="2">
    <citation type="submission" date="2025-08" db="UniProtKB">
        <authorList>
            <consortium name="RefSeq"/>
        </authorList>
    </citation>
    <scope>IDENTIFICATION</scope>
    <source>
        <tissue evidence="3">Leaf</tissue>
    </source>
</reference>
<dbReference type="GeneID" id="104784402"/>
<feature type="domain" description="FKB95-like N-terminal Kelch" evidence="1">
    <location>
        <begin position="1"/>
        <end position="126"/>
    </location>
</feature>